<feature type="domain" description="Fibronectin type-III" evidence="3">
    <location>
        <begin position="546"/>
        <end position="643"/>
    </location>
</feature>
<comment type="caution">
    <text evidence="5">The sequence shown here is derived from an EMBL/GenBank/DDBJ whole genome shotgun (WGS) entry which is preliminary data.</text>
</comment>
<dbReference type="PROSITE" id="PS50835">
    <property type="entry name" value="IG_LIKE"/>
    <property type="match status" value="1"/>
</dbReference>
<dbReference type="InterPro" id="IPR003961">
    <property type="entry name" value="FN3_dom"/>
</dbReference>
<feature type="domain" description="Fibronectin type-III" evidence="3">
    <location>
        <begin position="909"/>
        <end position="1001"/>
    </location>
</feature>
<dbReference type="Pfam" id="PF00041">
    <property type="entry name" value="fn3"/>
    <property type="match status" value="1"/>
</dbReference>
<dbReference type="RefSeq" id="WP_225699638.1">
    <property type="nucleotide sequence ID" value="NZ_JAIXNE010000007.1"/>
</dbReference>
<feature type="domain" description="Ig-like" evidence="2">
    <location>
        <begin position="453"/>
        <end position="535"/>
    </location>
</feature>
<dbReference type="InterPro" id="IPR050964">
    <property type="entry name" value="Striated_Muscle_Regulatory"/>
</dbReference>
<dbReference type="PROSITE" id="PS50853">
    <property type="entry name" value="FN3"/>
    <property type="match status" value="3"/>
</dbReference>
<dbReference type="Gene3D" id="2.60.120.380">
    <property type="match status" value="1"/>
</dbReference>
<dbReference type="SMART" id="SM00758">
    <property type="entry name" value="PA14"/>
    <property type="match status" value="1"/>
</dbReference>
<dbReference type="InterPro" id="IPR029058">
    <property type="entry name" value="AB_hydrolase_fold"/>
</dbReference>
<feature type="domain" description="PA14" evidence="4">
    <location>
        <begin position="748"/>
        <end position="897"/>
    </location>
</feature>
<dbReference type="InterPro" id="IPR036116">
    <property type="entry name" value="FN3_sf"/>
</dbReference>
<dbReference type="PANTHER" id="PTHR13817:SF73">
    <property type="entry name" value="FIBRONECTIN TYPE-III DOMAIN-CONTAINING PROTEIN"/>
    <property type="match status" value="1"/>
</dbReference>
<evidence type="ECO:0000313" key="5">
    <source>
        <dbReference type="EMBL" id="MCA6078777.1"/>
    </source>
</evidence>
<dbReference type="SMART" id="SM00060">
    <property type="entry name" value="FN3"/>
    <property type="match status" value="4"/>
</dbReference>
<dbReference type="InterPro" id="IPR013783">
    <property type="entry name" value="Ig-like_fold"/>
</dbReference>
<dbReference type="InterPro" id="IPR026444">
    <property type="entry name" value="Secre_tail"/>
</dbReference>
<keyword evidence="6" id="KW-1185">Reference proteome</keyword>
<dbReference type="PANTHER" id="PTHR13817">
    <property type="entry name" value="TITIN"/>
    <property type="match status" value="1"/>
</dbReference>
<gene>
    <name evidence="5" type="ORF">LDX50_28135</name>
</gene>
<dbReference type="EMBL" id="JAIXNE010000007">
    <property type="protein sequence ID" value="MCA6078777.1"/>
    <property type="molecule type" value="Genomic_DNA"/>
</dbReference>
<sequence length="1293" mass="142581">MKSKILSIIVILLIATTSELLAQPYYFIVPGTISYRLDGTTAPAITDPLQLRRNSPGYYGYSRNPPGARTGFDSSPYLDFSFFTHPSDPNAYGPSNYPDIVQDGPPQPHVARIKEWLMNFRILFPPGFDPENPGTERLPLLVMMHGAGERGDCWNNSCYSTSGDYANLWNNDHNLVHGGNQHLIARNNGRFPGIIVFPQNRNGWVSGPEGNEYSSLWIVEVFLEQLMRDYPIDPLRVYMHGLSNGGIGTWKMANTRPDMFAAVAAMSGNALFKAYPQEGLQTPMESEDLAETLVPIPLWQFQGGRDTKPSPNSTGNVLRKLREGGGTPRYYLYPNLGHATWNTAYAEPDFFEWFLQYDKTHIHPFFGVTNVCEGDPINVKLAVSKGFVDYEWQKDINGTITDVDLSGASRKDYIFATELGKYRVRIKYNDYYTGTQPWSHWSDWFELGSRPRPNVQIVANGPTALPGLDVQYNVNISAITESTPINYTWYRDGNIFEQGEEVDNITTTYTKSEYHLVVTDENLCNSNPSNSIYVSRIPTSGSLPFAPTNLRVLPNTPASLNLFWDTNSTDELGFEIYRRVLGQTTWQWIKTTAPGVISYTDTGLTSNTTYCYAIRAYNANGASAALGGNGSICSTTDGDSEPPSPPQNFAFNNFNYFETRTNVVGELADVYLTVEPDKAHFSWDAATDDAGVDHYNVYNENGVLVGTTTETSIEITGLVAGATHGYYVTAVDGANNESEHSNGISLTNILDGMYYNLYKGGTWDVVRDYSNWALTAFDQTQLEIRETVAYAQYIPNDERDYFAYDFFGFLFIENNGNYDFSLQSDDGSQLYIGSAMVLNHDGLHGASTKTTTSPVSLTAGAHPITVKYFERTGGQYLQLNYRGPDTNGNWQEIPASQYRSFGTIPSITPPAAPSGLTATANGYEIDLSWAYSGSPAGVMFEVWRSTDNVNYQIVGNTAYGELTYTDADLAASTTYYYKINAFNANGSSNQVGPASATTGGDTQAPTNPTNLTVMGVTYSSVVLSWDESTDNVGVTEYVIYMNGNEKGTTAGKTASGASALATTSSRTFTATGLSSDTEYSFYVIARDGVGNSSGNSNTVLARTNEGGPLPVEMVSFDAYPGNGEVLLKWVTASELNNEKFLVERGTNASNFVAIGGLDGSGTTYTRNEYKWVDRQPLDLAYYRIKQVDFDGTTSYSKTIRVVLDKSNLEELTVYPNPTDDQNIYIRGFVPANSDKVSVRLIDVMGKTYLNTVSDPNEFLSGVKIEPTQTMPVGVYILVLTDGSQVTQKRIVIK</sequence>
<dbReference type="CDD" id="cd00063">
    <property type="entry name" value="FN3"/>
    <property type="match status" value="3"/>
</dbReference>
<dbReference type="InterPro" id="IPR011658">
    <property type="entry name" value="PA14_dom"/>
</dbReference>
<dbReference type="InterPro" id="IPR007110">
    <property type="entry name" value="Ig-like_dom"/>
</dbReference>
<feature type="domain" description="Fibronectin type-III" evidence="3">
    <location>
        <begin position="1007"/>
        <end position="1106"/>
    </location>
</feature>
<accession>A0A9X1HXY4</accession>
<dbReference type="Gene3D" id="2.60.40.10">
    <property type="entry name" value="Immunoglobulins"/>
    <property type="match status" value="5"/>
</dbReference>
<dbReference type="PROSITE" id="PS51820">
    <property type="entry name" value="PA14"/>
    <property type="match status" value="1"/>
</dbReference>
<dbReference type="InterPro" id="IPR037524">
    <property type="entry name" value="PA14/GLEYA"/>
</dbReference>
<dbReference type="Pfam" id="PF18962">
    <property type="entry name" value="Por_Secre_tail"/>
    <property type="match status" value="1"/>
</dbReference>
<proteinExistence type="predicted"/>
<dbReference type="Gene3D" id="3.40.50.1820">
    <property type="entry name" value="alpha/beta hydrolase"/>
    <property type="match status" value="1"/>
</dbReference>
<dbReference type="NCBIfam" id="TIGR04183">
    <property type="entry name" value="Por_Secre_tail"/>
    <property type="match status" value="1"/>
</dbReference>
<dbReference type="SUPFAM" id="SSF56988">
    <property type="entry name" value="Anthrax protective antigen"/>
    <property type="match status" value="1"/>
</dbReference>
<keyword evidence="1" id="KW-0677">Repeat</keyword>
<dbReference type="SUPFAM" id="SSF49265">
    <property type="entry name" value="Fibronectin type III"/>
    <property type="match status" value="3"/>
</dbReference>
<evidence type="ECO:0000313" key="6">
    <source>
        <dbReference type="Proteomes" id="UP001139409"/>
    </source>
</evidence>
<name>A0A9X1HXY4_9BACT</name>
<evidence type="ECO:0000259" key="2">
    <source>
        <dbReference type="PROSITE" id="PS50835"/>
    </source>
</evidence>
<evidence type="ECO:0000259" key="4">
    <source>
        <dbReference type="PROSITE" id="PS51820"/>
    </source>
</evidence>
<evidence type="ECO:0000256" key="1">
    <source>
        <dbReference type="ARBA" id="ARBA00022737"/>
    </source>
</evidence>
<organism evidence="5 6">
    <name type="scientific">Fulvivirga sedimenti</name>
    <dbReference type="NCBI Taxonomy" id="2879465"/>
    <lineage>
        <taxon>Bacteria</taxon>
        <taxon>Pseudomonadati</taxon>
        <taxon>Bacteroidota</taxon>
        <taxon>Cytophagia</taxon>
        <taxon>Cytophagales</taxon>
        <taxon>Fulvivirgaceae</taxon>
        <taxon>Fulvivirga</taxon>
    </lineage>
</organism>
<dbReference type="Proteomes" id="UP001139409">
    <property type="component" value="Unassembled WGS sequence"/>
</dbReference>
<dbReference type="Pfam" id="PF07691">
    <property type="entry name" value="PA14"/>
    <property type="match status" value="1"/>
</dbReference>
<protein>
    <submittedName>
        <fullName evidence="5">Fibronectin type III domain-containing protein</fullName>
    </submittedName>
</protein>
<dbReference type="SUPFAM" id="SSF53474">
    <property type="entry name" value="alpha/beta-Hydrolases"/>
    <property type="match status" value="1"/>
</dbReference>
<evidence type="ECO:0000259" key="3">
    <source>
        <dbReference type="PROSITE" id="PS50853"/>
    </source>
</evidence>
<reference evidence="5" key="1">
    <citation type="submission" date="2021-09" db="EMBL/GenBank/DDBJ databases">
        <title>Fulvivirga sp. isolated from coastal sediment.</title>
        <authorList>
            <person name="Yu H."/>
        </authorList>
    </citation>
    <scope>NUCLEOTIDE SEQUENCE</scope>
    <source>
        <strain evidence="5">1062</strain>
    </source>
</reference>